<organism evidence="1 2">
    <name type="scientific">Pontibacter populi</name>
    <dbReference type="NCBI Taxonomy" id="890055"/>
    <lineage>
        <taxon>Bacteria</taxon>
        <taxon>Pseudomonadati</taxon>
        <taxon>Bacteroidota</taxon>
        <taxon>Cytophagia</taxon>
        <taxon>Cytophagales</taxon>
        <taxon>Hymenobacteraceae</taxon>
        <taxon>Pontibacter</taxon>
    </lineage>
</organism>
<evidence type="ECO:0000313" key="2">
    <source>
        <dbReference type="Proteomes" id="UP001476807"/>
    </source>
</evidence>
<evidence type="ECO:0000313" key="1">
    <source>
        <dbReference type="EMBL" id="MER2997382.1"/>
    </source>
</evidence>
<keyword evidence="2" id="KW-1185">Reference proteome</keyword>
<sequence>MTAYALLLQAPEWKQKRKSIIKRDNQTCTACSNKIPFKYSTFVFTASINLLKDCLWVTVQDYYSGKVGDVYMPKQYLEDLRFCSPLLVNGRRSNDGKIRNFTVALKKASQRDWDIKRLKRELGEGDIRYMAAFNEYRKWVFDSWDIVGGLEVHHKYYKVDLKPWEYPDDALTTLCWCCHDNLHKNGKVPVLDKYDNVTGEYTNCSRCNGVGYFPEFSHIQGGICFECDGARYEELIVK</sequence>
<dbReference type="Proteomes" id="UP001476807">
    <property type="component" value="Unassembled WGS sequence"/>
</dbReference>
<protein>
    <submittedName>
        <fullName evidence="1">Uncharacterized protein</fullName>
    </submittedName>
</protein>
<comment type="caution">
    <text evidence="1">The sequence shown here is derived from an EMBL/GenBank/DDBJ whole genome shotgun (WGS) entry which is preliminary data.</text>
</comment>
<proteinExistence type="predicted"/>
<gene>
    <name evidence="1" type="ORF">ABS362_07480</name>
</gene>
<reference evidence="1 2" key="1">
    <citation type="submission" date="2024-06" db="EMBL/GenBank/DDBJ databases">
        <title>Pontibacter populi HYL7-15.</title>
        <authorList>
            <person name="Kim M.K."/>
        </authorList>
    </citation>
    <scope>NUCLEOTIDE SEQUENCE [LARGE SCALE GENOMIC DNA]</scope>
    <source>
        <strain evidence="1 2">HYL7-15</strain>
    </source>
</reference>
<accession>A0ABV1RTC1</accession>
<name>A0ABV1RTC1_9BACT</name>
<dbReference type="EMBL" id="JBEOKT010000005">
    <property type="protein sequence ID" value="MER2997382.1"/>
    <property type="molecule type" value="Genomic_DNA"/>
</dbReference>
<dbReference type="RefSeq" id="WP_350411775.1">
    <property type="nucleotide sequence ID" value="NZ_JBEOKT010000005.1"/>
</dbReference>